<dbReference type="Pfam" id="PF00082">
    <property type="entry name" value="Peptidase_S8"/>
    <property type="match status" value="1"/>
</dbReference>
<keyword evidence="3" id="KW-0732">Signal</keyword>
<comment type="similarity">
    <text evidence="1">Belongs to the peptidase S8 family. Furin subfamily.</text>
</comment>
<dbReference type="PRINTS" id="PR00723">
    <property type="entry name" value="SUBTILISIN"/>
</dbReference>
<dbReference type="CDD" id="cd04059">
    <property type="entry name" value="Peptidases_S8_Protein_convertases_Kexins_Furin-like"/>
    <property type="match status" value="1"/>
</dbReference>
<dbReference type="InterPro" id="IPR036852">
    <property type="entry name" value="Peptidase_S8/S53_dom_sf"/>
</dbReference>
<keyword evidence="5 8" id="KW-0720">Serine protease</keyword>
<accession>A0A6V8LR82</accession>
<dbReference type="GO" id="GO:0004252">
    <property type="term" value="F:serine-type endopeptidase activity"/>
    <property type="evidence" value="ECO:0007669"/>
    <property type="project" value="UniProtKB-UniRule"/>
</dbReference>
<reference evidence="10 11" key="1">
    <citation type="submission" date="2020-04" db="EMBL/GenBank/DDBJ databases">
        <authorList>
            <consortium name="Desulfovibrio sp. FSS-1 genome sequencing consortium"/>
            <person name="Shimoshige H."/>
            <person name="Kobayashi H."/>
            <person name="Maekawa T."/>
        </authorList>
    </citation>
    <scope>NUCLEOTIDE SEQUENCE [LARGE SCALE GENOMIC DNA]</scope>
    <source>
        <strain evidence="10 11">SIID29052-01</strain>
    </source>
</reference>
<dbReference type="PROSITE" id="PS51892">
    <property type="entry name" value="SUBTILASE"/>
    <property type="match status" value="1"/>
</dbReference>
<gene>
    <name evidence="10" type="primary">prcA</name>
    <name evidence="10" type="ORF">NNJEOMEG_01323</name>
</gene>
<evidence type="ECO:0000259" key="9">
    <source>
        <dbReference type="PROSITE" id="PS51829"/>
    </source>
</evidence>
<keyword evidence="2 8" id="KW-0645">Protease</keyword>
<evidence type="ECO:0000256" key="4">
    <source>
        <dbReference type="ARBA" id="ARBA00022801"/>
    </source>
</evidence>
<comment type="caution">
    <text evidence="10">The sequence shown here is derived from an EMBL/GenBank/DDBJ whole genome shotgun (WGS) entry which is preliminary data.</text>
</comment>
<dbReference type="GO" id="GO:0012505">
    <property type="term" value="C:endomembrane system"/>
    <property type="evidence" value="ECO:0007669"/>
    <property type="project" value="UniProtKB-ARBA"/>
</dbReference>
<keyword evidence="11" id="KW-1185">Reference proteome</keyword>
<keyword evidence="6" id="KW-0106">Calcium</keyword>
<dbReference type="Gene3D" id="3.40.50.200">
    <property type="entry name" value="Peptidase S8/S53 domain"/>
    <property type="match status" value="1"/>
</dbReference>
<dbReference type="PANTHER" id="PTHR42884:SF14">
    <property type="entry name" value="NEUROENDOCRINE CONVERTASE 1"/>
    <property type="match status" value="1"/>
</dbReference>
<reference evidence="10 11" key="2">
    <citation type="submission" date="2020-05" db="EMBL/GenBank/DDBJ databases">
        <title>Draft genome sequence of Desulfovibrio sp. strainFSS-1.</title>
        <authorList>
            <person name="Shimoshige H."/>
            <person name="Kobayashi H."/>
            <person name="Maekawa T."/>
        </authorList>
    </citation>
    <scope>NUCLEOTIDE SEQUENCE [LARGE SCALE GENOMIC DNA]</scope>
    <source>
        <strain evidence="10 11">SIID29052-01</strain>
    </source>
</reference>
<organism evidence="10 11">
    <name type="scientific">Fundidesulfovibrio magnetotacticus</name>
    <dbReference type="NCBI Taxonomy" id="2730080"/>
    <lineage>
        <taxon>Bacteria</taxon>
        <taxon>Pseudomonadati</taxon>
        <taxon>Thermodesulfobacteriota</taxon>
        <taxon>Desulfovibrionia</taxon>
        <taxon>Desulfovibrionales</taxon>
        <taxon>Desulfovibrionaceae</taxon>
        <taxon>Fundidesulfovibrio</taxon>
    </lineage>
</organism>
<feature type="active site" description="Charge relay system" evidence="7 8">
    <location>
        <position position="50"/>
    </location>
</feature>
<evidence type="ECO:0000256" key="5">
    <source>
        <dbReference type="ARBA" id="ARBA00022825"/>
    </source>
</evidence>
<dbReference type="InterPro" id="IPR008979">
    <property type="entry name" value="Galactose-bd-like_sf"/>
</dbReference>
<evidence type="ECO:0000313" key="11">
    <source>
        <dbReference type="Proteomes" id="UP000494245"/>
    </source>
</evidence>
<keyword evidence="4 8" id="KW-0378">Hydrolase</keyword>
<dbReference type="Gene3D" id="2.150.10.10">
    <property type="entry name" value="Serralysin-like metalloprotease, C-terminal"/>
    <property type="match status" value="1"/>
</dbReference>
<dbReference type="Gene3D" id="2.60.120.260">
    <property type="entry name" value="Galactose-binding domain-like"/>
    <property type="match status" value="1"/>
</dbReference>
<dbReference type="InterPro" id="IPR034182">
    <property type="entry name" value="Kexin/furin"/>
</dbReference>
<evidence type="ECO:0000313" key="10">
    <source>
        <dbReference type="EMBL" id="GFK93490.1"/>
    </source>
</evidence>
<evidence type="ECO:0000256" key="2">
    <source>
        <dbReference type="ARBA" id="ARBA00022670"/>
    </source>
</evidence>
<dbReference type="SUPFAM" id="SSF49785">
    <property type="entry name" value="Galactose-binding domain-like"/>
    <property type="match status" value="1"/>
</dbReference>
<dbReference type="InterPro" id="IPR015500">
    <property type="entry name" value="Peptidase_S8_subtilisin-rel"/>
</dbReference>
<dbReference type="GO" id="GO:0005737">
    <property type="term" value="C:cytoplasm"/>
    <property type="evidence" value="ECO:0007669"/>
    <property type="project" value="UniProtKB-ARBA"/>
</dbReference>
<dbReference type="SUPFAM" id="SSF52743">
    <property type="entry name" value="Subtilisin-like"/>
    <property type="match status" value="1"/>
</dbReference>
<dbReference type="AlphaFoldDB" id="A0A6V8LR82"/>
<dbReference type="EC" id="3.4.21.-" evidence="10"/>
<dbReference type="InterPro" id="IPR000209">
    <property type="entry name" value="Peptidase_S8/S53_dom"/>
</dbReference>
<dbReference type="EMBL" id="BLTE01000004">
    <property type="protein sequence ID" value="GFK93490.1"/>
    <property type="molecule type" value="Genomic_DNA"/>
</dbReference>
<protein>
    <submittedName>
        <fullName evidence="10">Calcium-dependent protease</fullName>
        <ecNumber evidence="10">3.4.21.-</ecNumber>
    </submittedName>
</protein>
<sequence length="692" mass="70994">MATPVNDPLFPTQWYIENTGQSGGTAGIDLNVLQVWPDYTGRGVTVGVYDQGVEKNHPDLIANVNPSLFMSAQPFGDGQPTTDSESHGNNVAGVIAATHDNGIGLAGVAYGATLGSVYLDLSVHNQYPDDLKAAYDFAAQNLDISSNSWGISNNFTNFNDADNRGAAQGIDNAIANGRDGLGVVIAFAAGNNRLEGDNTNLSNFANDPAIITVAGIAHTGATASYSTPGASILVAAPTQNIIYRNVDTDGDGVPDSQEKGEPVPETRALVEVARVGNITTTALMGRGVTESGAPGGDYDMEFGGTSAATPMVSSVAALMLEANPKLGYRDVADILALSARNTDTSAQWTINGASNWNGGGMHVNNDVGYGLVDALAAVRLAETWTSQHTAANLVSASATNTVNQNLPDGGQAVVTRFQVSKALNVEDVQVTLDMEHPNVSNLSFLLTSPSGTVTSLLDTPLPLAFPSNPFSMSSTHSLGEKSTGTWTLSIQDKSADGASGRIDSVGLTLLGSTGTLPYVYTNEYAYYAAQNPARTVLNDSSGATVLNASPVTNASTVNLLPGMPSSIGGTPLTIGANTNVVQVYTGDGGDVLVGNGNGALLSSGRGNDLIVPVTGSATLSGGPGLDTAAFPADQTDYSFLNLGGKNVVSGLEGSSTIQGVELLAFRGSIVPTAGLTFLPAESDPNRTALAQV</sequence>
<dbReference type="InterPro" id="IPR002884">
    <property type="entry name" value="P_dom"/>
</dbReference>
<dbReference type="InterPro" id="IPR011049">
    <property type="entry name" value="Serralysin-like_metalloprot_C"/>
</dbReference>
<dbReference type="Proteomes" id="UP000494245">
    <property type="component" value="Unassembled WGS sequence"/>
</dbReference>
<dbReference type="Pfam" id="PF01483">
    <property type="entry name" value="P_proprotein"/>
    <property type="match status" value="1"/>
</dbReference>
<evidence type="ECO:0000256" key="3">
    <source>
        <dbReference type="ARBA" id="ARBA00022729"/>
    </source>
</evidence>
<feature type="active site" description="Charge relay system" evidence="7 8">
    <location>
        <position position="306"/>
    </location>
</feature>
<dbReference type="SUPFAM" id="SSF51120">
    <property type="entry name" value="beta-Roll"/>
    <property type="match status" value="1"/>
</dbReference>
<evidence type="ECO:0000256" key="6">
    <source>
        <dbReference type="ARBA" id="ARBA00022837"/>
    </source>
</evidence>
<dbReference type="RefSeq" id="WP_173082558.1">
    <property type="nucleotide sequence ID" value="NZ_BLTE01000004.1"/>
</dbReference>
<name>A0A6V8LR82_9BACT</name>
<evidence type="ECO:0000256" key="1">
    <source>
        <dbReference type="ARBA" id="ARBA00005325"/>
    </source>
</evidence>
<dbReference type="GO" id="GO:0016485">
    <property type="term" value="P:protein processing"/>
    <property type="evidence" value="ECO:0007669"/>
    <property type="project" value="TreeGrafter"/>
</dbReference>
<proteinExistence type="inferred from homology"/>
<evidence type="ECO:0000256" key="8">
    <source>
        <dbReference type="PROSITE-ProRule" id="PRU01240"/>
    </source>
</evidence>
<feature type="active site" description="Charge relay system" evidence="7 8">
    <location>
        <position position="87"/>
    </location>
</feature>
<feature type="domain" description="P/Homo B" evidence="9">
    <location>
        <begin position="383"/>
        <end position="515"/>
    </location>
</feature>
<evidence type="ECO:0000256" key="7">
    <source>
        <dbReference type="PIRSR" id="PIRSR615500-1"/>
    </source>
</evidence>
<dbReference type="PROSITE" id="PS51829">
    <property type="entry name" value="P_HOMO_B"/>
    <property type="match status" value="1"/>
</dbReference>
<dbReference type="GO" id="GO:0016020">
    <property type="term" value="C:membrane"/>
    <property type="evidence" value="ECO:0007669"/>
    <property type="project" value="TreeGrafter"/>
</dbReference>
<dbReference type="PANTHER" id="PTHR42884">
    <property type="entry name" value="PROPROTEIN CONVERTASE SUBTILISIN/KEXIN-RELATED"/>
    <property type="match status" value="1"/>
</dbReference>